<evidence type="ECO:0000256" key="8">
    <source>
        <dbReference type="RuleBase" id="RU366044"/>
    </source>
</evidence>
<feature type="region of interest" description="Disordered" evidence="9">
    <location>
        <begin position="1"/>
        <end position="40"/>
    </location>
</feature>
<evidence type="ECO:0000256" key="5">
    <source>
        <dbReference type="ARBA" id="ARBA00023163"/>
    </source>
</evidence>
<keyword evidence="4 8" id="KW-0238">DNA-binding</keyword>
<dbReference type="Gene3D" id="1.10.10.10">
    <property type="entry name" value="Winged helix-like DNA-binding domain superfamily/Winged helix DNA-binding domain"/>
    <property type="match status" value="1"/>
</dbReference>
<comment type="function">
    <text evidence="7 8">TFIIF is a general transcription initiation factor that binds to RNA polymerase II and helps to recruit it to the initiation complex in collaboration with TFIIB. It promotes transcription elongation.</text>
</comment>
<keyword evidence="3 8" id="KW-0805">Transcription regulation</keyword>
<feature type="compositionally biased region" description="Low complexity" evidence="9">
    <location>
        <begin position="557"/>
        <end position="568"/>
    </location>
</feature>
<keyword evidence="5 8" id="KW-0804">Transcription</keyword>
<dbReference type="GO" id="GO:0003677">
    <property type="term" value="F:DNA binding"/>
    <property type="evidence" value="ECO:0007669"/>
    <property type="project" value="UniProtKB-KW"/>
</dbReference>
<dbReference type="Pfam" id="PF05793">
    <property type="entry name" value="TFIIF_alpha"/>
    <property type="match status" value="1"/>
</dbReference>
<evidence type="ECO:0000256" key="2">
    <source>
        <dbReference type="ARBA" id="ARBA00005249"/>
    </source>
</evidence>
<feature type="compositionally biased region" description="Low complexity" evidence="9">
    <location>
        <begin position="120"/>
        <end position="167"/>
    </location>
</feature>
<feature type="compositionally biased region" description="Basic and acidic residues" evidence="9">
    <location>
        <begin position="391"/>
        <end position="415"/>
    </location>
</feature>
<evidence type="ECO:0000256" key="3">
    <source>
        <dbReference type="ARBA" id="ARBA00023015"/>
    </source>
</evidence>
<dbReference type="GO" id="GO:0016251">
    <property type="term" value="F:RNA polymerase II general transcription initiation factor activity"/>
    <property type="evidence" value="ECO:0007669"/>
    <property type="project" value="TreeGrafter"/>
</dbReference>
<dbReference type="InterPro" id="IPR036388">
    <property type="entry name" value="WH-like_DNA-bd_sf"/>
</dbReference>
<protein>
    <recommendedName>
        <fullName evidence="8">Transcription initiation factor IIF subunit alpha</fullName>
    </recommendedName>
</protein>
<dbReference type="GO" id="GO:0005674">
    <property type="term" value="C:transcription factor TFIIF complex"/>
    <property type="evidence" value="ECO:0007669"/>
    <property type="project" value="TreeGrafter"/>
</dbReference>
<dbReference type="InterPro" id="IPR008851">
    <property type="entry name" value="TFIIF-alpha"/>
</dbReference>
<keyword evidence="6 8" id="KW-0539">Nucleus</keyword>
<feature type="compositionally biased region" description="Acidic residues" evidence="9">
    <location>
        <begin position="416"/>
        <end position="441"/>
    </location>
</feature>
<feature type="compositionally biased region" description="Basic and acidic residues" evidence="9">
    <location>
        <begin position="312"/>
        <end position="335"/>
    </location>
</feature>
<dbReference type="STRING" id="90262.A0A1X2IB80"/>
<dbReference type="AlphaFoldDB" id="A0A1X2IB80"/>
<feature type="compositionally biased region" description="Acidic residues" evidence="9">
    <location>
        <begin position="336"/>
        <end position="363"/>
    </location>
</feature>
<feature type="compositionally biased region" description="Low complexity" evidence="9">
    <location>
        <begin position="507"/>
        <end position="516"/>
    </location>
</feature>
<keyword evidence="11" id="KW-1185">Reference proteome</keyword>
<evidence type="ECO:0000256" key="9">
    <source>
        <dbReference type="SAM" id="MobiDB-lite"/>
    </source>
</evidence>
<dbReference type="SUPFAM" id="SSF50916">
    <property type="entry name" value="Rap30/74 interaction domains"/>
    <property type="match status" value="1"/>
</dbReference>
<feature type="compositionally biased region" description="Basic and acidic residues" evidence="9">
    <location>
        <begin position="442"/>
        <end position="452"/>
    </location>
</feature>
<comment type="similarity">
    <text evidence="2 8">Belongs to the TFIIF alpha subunit family.</text>
</comment>
<evidence type="ECO:0000256" key="1">
    <source>
        <dbReference type="ARBA" id="ARBA00004123"/>
    </source>
</evidence>
<evidence type="ECO:0000313" key="10">
    <source>
        <dbReference type="EMBL" id="ORZ13193.1"/>
    </source>
</evidence>
<evidence type="ECO:0000256" key="6">
    <source>
        <dbReference type="ARBA" id="ARBA00023242"/>
    </source>
</evidence>
<dbReference type="EMBL" id="MCGE01000017">
    <property type="protein sequence ID" value="ORZ13193.1"/>
    <property type="molecule type" value="Genomic_DNA"/>
</dbReference>
<comment type="caution">
    <text evidence="10">The sequence shown here is derived from an EMBL/GenBank/DDBJ whole genome shotgun (WGS) entry which is preliminary data.</text>
</comment>
<sequence length="646" mass="73076">MGGIFNTGRPQSRGRGRGMPAQRPGMSHLQQQRQQQQPQPQAIPYNDFQLLSCARAGSKTNLIDFKDSHKNIDMAEFSRPVKLHRKDYYNRLQQQQHRFNMDNSNSNNLGGDITSDANATNSSTLSGETSSPSKTDTNGPNTPNNNTGGNQQQQYQQQRYDKYQQGPKTGADTSLIAPMGGATRNKQMLFKKRTKQIYLAKEDTRELKEQEHRPWILEDFNGTNSFTGTLEGGQRSDYVLFVLTENGFKVVPLDRWYKFQRKRHIRTLNADEVEEQLKKERKQAKHDSNRWMMLKRDEDSGEGSSSPKSRFKISDHSESRRGGSDTETGGKRHDSDIDDLDFDDVFQDDEEGGNDHEMEDEDIKDGKERIKKEHKGYAPNQEDEDMDDIDEAKLTSEGKQMRKLVRDLEKNRAYESDEDKDPYATSEEELETDSDNDEEGSDKETKDKEKQQQEVSSKSTPSLKKKNVVTKPGLKKGPKKKESMSRPIGRPGSPSIRREASPTRALSSSPIRSGSSSPPPSSPHSDHGGVVKKRKADDHEHRHGKQQRITSPRHTHTSPSSSAASPSSSGGGGSTDDSSLITEEEVVETLRGRTMSTKDFLMRFRKRIKKNERNRDIITSLLKRVARHNVTSDPSVKMLELKPELA</sequence>
<dbReference type="GO" id="GO:0001096">
    <property type="term" value="F:TFIIF-class transcription factor complex binding"/>
    <property type="evidence" value="ECO:0007669"/>
    <property type="project" value="TreeGrafter"/>
</dbReference>
<feature type="compositionally biased region" description="Low complexity" evidence="9">
    <location>
        <begin position="30"/>
        <end position="40"/>
    </location>
</feature>
<dbReference type="InterPro" id="IPR011039">
    <property type="entry name" value="TFIIF_interaction"/>
</dbReference>
<gene>
    <name evidence="10" type="ORF">BCR42DRAFT_419370</name>
</gene>
<feature type="compositionally biased region" description="Polar residues" evidence="9">
    <location>
        <begin position="100"/>
        <end position="119"/>
    </location>
</feature>
<accession>A0A1X2IB80</accession>
<dbReference type="OrthoDB" id="76676at2759"/>
<dbReference type="Proteomes" id="UP000193560">
    <property type="component" value="Unassembled WGS sequence"/>
</dbReference>
<reference evidence="10 11" key="1">
    <citation type="submission" date="2016-07" db="EMBL/GenBank/DDBJ databases">
        <title>Pervasive Adenine N6-methylation of Active Genes in Fungi.</title>
        <authorList>
            <consortium name="DOE Joint Genome Institute"/>
            <person name="Mondo S.J."/>
            <person name="Dannebaum R.O."/>
            <person name="Kuo R.C."/>
            <person name="Labutti K."/>
            <person name="Haridas S."/>
            <person name="Kuo A."/>
            <person name="Salamov A."/>
            <person name="Ahrendt S.R."/>
            <person name="Lipzen A."/>
            <person name="Sullivan W."/>
            <person name="Andreopoulos W.B."/>
            <person name="Clum A."/>
            <person name="Lindquist E."/>
            <person name="Daum C."/>
            <person name="Ramamoorthy G.K."/>
            <person name="Gryganskyi A."/>
            <person name="Culley D."/>
            <person name="Magnuson J.K."/>
            <person name="James T.Y."/>
            <person name="O'Malley M.A."/>
            <person name="Stajich J.E."/>
            <person name="Spatafora J.W."/>
            <person name="Visel A."/>
            <person name="Grigoriev I.V."/>
        </authorList>
    </citation>
    <scope>NUCLEOTIDE SEQUENCE [LARGE SCALE GENOMIC DNA]</scope>
    <source>
        <strain evidence="10 11">NRRL 1336</strain>
    </source>
</reference>
<dbReference type="PANTHER" id="PTHR13011:SF0">
    <property type="entry name" value="GENERAL TRANSCRIPTION FACTOR IIF SUBUNIT 1"/>
    <property type="match status" value="1"/>
</dbReference>
<evidence type="ECO:0000256" key="4">
    <source>
        <dbReference type="ARBA" id="ARBA00023125"/>
    </source>
</evidence>
<feature type="region of interest" description="Disordered" evidence="9">
    <location>
        <begin position="100"/>
        <end position="178"/>
    </location>
</feature>
<dbReference type="GO" id="GO:0032968">
    <property type="term" value="P:positive regulation of transcription elongation by RNA polymerase II"/>
    <property type="evidence" value="ECO:0007669"/>
    <property type="project" value="InterPro"/>
</dbReference>
<feature type="region of interest" description="Disordered" evidence="9">
    <location>
        <begin position="277"/>
        <end position="590"/>
    </location>
</feature>
<evidence type="ECO:0000313" key="11">
    <source>
        <dbReference type="Proteomes" id="UP000193560"/>
    </source>
</evidence>
<name>A0A1X2IB80_9FUNG</name>
<organism evidence="10 11">
    <name type="scientific">Absidia repens</name>
    <dbReference type="NCBI Taxonomy" id="90262"/>
    <lineage>
        <taxon>Eukaryota</taxon>
        <taxon>Fungi</taxon>
        <taxon>Fungi incertae sedis</taxon>
        <taxon>Mucoromycota</taxon>
        <taxon>Mucoromycotina</taxon>
        <taxon>Mucoromycetes</taxon>
        <taxon>Mucorales</taxon>
        <taxon>Cunninghamellaceae</taxon>
        <taxon>Absidia</taxon>
    </lineage>
</organism>
<dbReference type="GO" id="GO:0006367">
    <property type="term" value="P:transcription initiation at RNA polymerase II promoter"/>
    <property type="evidence" value="ECO:0007669"/>
    <property type="project" value="InterPro"/>
</dbReference>
<feature type="compositionally biased region" description="Basic residues" evidence="9">
    <location>
        <begin position="463"/>
        <end position="479"/>
    </location>
</feature>
<feature type="compositionally biased region" description="Basic and acidic residues" evidence="9">
    <location>
        <begin position="285"/>
        <end position="298"/>
    </location>
</feature>
<comment type="subcellular location">
    <subcellularLocation>
        <location evidence="1 8">Nucleus</location>
    </subcellularLocation>
</comment>
<feature type="compositionally biased region" description="Basic and acidic residues" evidence="9">
    <location>
        <begin position="524"/>
        <end position="541"/>
    </location>
</feature>
<proteinExistence type="inferred from homology"/>
<feature type="compositionally biased region" description="Basic residues" evidence="9">
    <location>
        <begin position="542"/>
        <end position="556"/>
    </location>
</feature>
<dbReference type="PANTHER" id="PTHR13011">
    <property type="entry name" value="TFIIF-ALPHA"/>
    <property type="match status" value="1"/>
</dbReference>
<feature type="compositionally biased region" description="Acidic residues" evidence="9">
    <location>
        <begin position="381"/>
        <end position="390"/>
    </location>
</feature>
<evidence type="ECO:0000256" key="7">
    <source>
        <dbReference type="ARBA" id="ARBA00025232"/>
    </source>
</evidence>